<dbReference type="Proteomes" id="UP000324907">
    <property type="component" value="Unassembled WGS sequence"/>
</dbReference>
<dbReference type="PANTHER" id="PTHR13610">
    <property type="entry name" value="METHYLTRANSFERASE DOMAIN-CONTAINING PROTEIN"/>
    <property type="match status" value="1"/>
</dbReference>
<reference evidence="8 9" key="1">
    <citation type="submission" date="2019-07" db="EMBL/GenBank/DDBJ databases">
        <title>Genomes of Cafeteria roenbergensis.</title>
        <authorList>
            <person name="Fischer M.G."/>
            <person name="Hackl T."/>
            <person name="Roman M."/>
        </authorList>
    </citation>
    <scope>NUCLEOTIDE SEQUENCE [LARGE SCALE GENOMIC DNA]</scope>
    <source>
        <strain evidence="8 9">RCC970-E3</strain>
    </source>
</reference>
<dbReference type="GO" id="GO:0016279">
    <property type="term" value="F:protein-lysine N-methyltransferase activity"/>
    <property type="evidence" value="ECO:0007669"/>
    <property type="project" value="InterPro"/>
</dbReference>
<dbReference type="GO" id="GO:0032259">
    <property type="term" value="P:methylation"/>
    <property type="evidence" value="ECO:0007669"/>
    <property type="project" value="UniProtKB-KW"/>
</dbReference>
<feature type="domain" description="Arf3-interacting protein 1 N-terminal" evidence="6">
    <location>
        <begin position="4"/>
        <end position="63"/>
    </location>
</feature>
<dbReference type="Pfam" id="PF07792">
    <property type="entry name" value="Afi1"/>
    <property type="match status" value="1"/>
</dbReference>
<dbReference type="GO" id="GO:1905706">
    <property type="term" value="P:regulation of mitochondrial ATP synthesis coupled proton transport"/>
    <property type="evidence" value="ECO:0007669"/>
    <property type="project" value="TreeGrafter"/>
</dbReference>
<dbReference type="EMBL" id="VLTL01000006">
    <property type="protein sequence ID" value="KAA0171498.1"/>
    <property type="molecule type" value="Genomic_DNA"/>
</dbReference>
<feature type="region of interest" description="Disordered" evidence="5">
    <location>
        <begin position="93"/>
        <end position="119"/>
    </location>
</feature>
<comment type="similarity">
    <text evidence="1">Belongs to the ANT/ATPSC lysine N-methyltransferase family.</text>
</comment>
<evidence type="ECO:0000256" key="4">
    <source>
        <dbReference type="ARBA" id="ARBA00022691"/>
    </source>
</evidence>
<dbReference type="InterPro" id="IPR041698">
    <property type="entry name" value="Methyltransf_25"/>
</dbReference>
<evidence type="ECO:0000259" key="6">
    <source>
        <dbReference type="Pfam" id="PF07792"/>
    </source>
</evidence>
<proteinExistence type="inferred from homology"/>
<dbReference type="GO" id="GO:0005739">
    <property type="term" value="C:mitochondrion"/>
    <property type="evidence" value="ECO:0007669"/>
    <property type="project" value="TreeGrafter"/>
</dbReference>
<keyword evidence="3" id="KW-0808">Transferase</keyword>
<evidence type="ECO:0000256" key="3">
    <source>
        <dbReference type="ARBA" id="ARBA00022679"/>
    </source>
</evidence>
<dbReference type="Gene3D" id="3.40.50.150">
    <property type="entry name" value="Vaccinia Virus protein VP39"/>
    <property type="match status" value="1"/>
</dbReference>
<accession>A0A5A8E2D6</accession>
<name>A0A5A8E2D6_CAFRO</name>
<feature type="domain" description="Methyltransferase" evidence="7">
    <location>
        <begin position="146"/>
        <end position="215"/>
    </location>
</feature>
<dbReference type="InterPro" id="IPR026170">
    <property type="entry name" value="FAM173A/B"/>
</dbReference>
<dbReference type="InterPro" id="IPR012860">
    <property type="entry name" value="Afi1_N"/>
</dbReference>
<dbReference type="PANTHER" id="PTHR13610:SF11">
    <property type="entry name" value="METHYLTRANSFERASE DOMAIN-CONTAINING PROTEIN"/>
    <property type="match status" value="1"/>
</dbReference>
<evidence type="ECO:0000313" key="8">
    <source>
        <dbReference type="EMBL" id="KAA0171498.1"/>
    </source>
</evidence>
<comment type="caution">
    <text evidence="8">The sequence shown here is derived from an EMBL/GenBank/DDBJ whole genome shotgun (WGS) entry which is preliminary data.</text>
</comment>
<evidence type="ECO:0000256" key="2">
    <source>
        <dbReference type="ARBA" id="ARBA00022603"/>
    </source>
</evidence>
<dbReference type="SUPFAM" id="SSF53335">
    <property type="entry name" value="S-adenosyl-L-methionine-dependent methyltransferases"/>
    <property type="match status" value="1"/>
</dbReference>
<sequence>MALVFVAEFDIGEGSTLRHAEPAGLLARAEDGAERAAVAELMLPEGSHHREADWTYFFLRPAADGQLSARCGEPAVAPPGEGWTEKSDQLLAESSKAGGGGRDAGDEGEGATGGSAAHLAPFNPTSDAAVAAALQLLQLSPEDTLLDVGCGDGRVLVAASLASGCSCVGVETDPALVARAAARAEAAGVADRVRVIHADATATPLAELGATAVFLYLVPKGLAIVWPAVKPLLVSAGGIARAVTYVFRAPDGEAVESEVRLGPVSCFLYA</sequence>
<protein>
    <recommendedName>
        <fullName evidence="10">Methyltransferase domain-containing protein</fullName>
    </recommendedName>
</protein>
<keyword evidence="2" id="KW-0489">Methyltransferase</keyword>
<organism evidence="8 9">
    <name type="scientific">Cafeteria roenbergensis</name>
    <name type="common">Marine flagellate</name>
    <dbReference type="NCBI Taxonomy" id="33653"/>
    <lineage>
        <taxon>Eukaryota</taxon>
        <taxon>Sar</taxon>
        <taxon>Stramenopiles</taxon>
        <taxon>Bigyra</taxon>
        <taxon>Opalozoa</taxon>
        <taxon>Bicosoecida</taxon>
        <taxon>Cafeteriaceae</taxon>
        <taxon>Cafeteria</taxon>
    </lineage>
</organism>
<gene>
    <name evidence="8" type="ORF">FNF28_00708</name>
</gene>
<evidence type="ECO:0000256" key="1">
    <source>
        <dbReference type="ARBA" id="ARBA00010633"/>
    </source>
</evidence>
<evidence type="ECO:0008006" key="10">
    <source>
        <dbReference type="Google" id="ProtNLM"/>
    </source>
</evidence>
<evidence type="ECO:0000256" key="5">
    <source>
        <dbReference type="SAM" id="MobiDB-lite"/>
    </source>
</evidence>
<dbReference type="AlphaFoldDB" id="A0A5A8E2D6"/>
<keyword evidence="4" id="KW-0949">S-adenosyl-L-methionine</keyword>
<evidence type="ECO:0000313" key="9">
    <source>
        <dbReference type="Proteomes" id="UP000324907"/>
    </source>
</evidence>
<dbReference type="CDD" id="cd02440">
    <property type="entry name" value="AdoMet_MTases"/>
    <property type="match status" value="1"/>
</dbReference>
<evidence type="ECO:0000259" key="7">
    <source>
        <dbReference type="Pfam" id="PF13649"/>
    </source>
</evidence>
<dbReference type="InterPro" id="IPR029063">
    <property type="entry name" value="SAM-dependent_MTases_sf"/>
</dbReference>
<dbReference type="Pfam" id="PF13649">
    <property type="entry name" value="Methyltransf_25"/>
    <property type="match status" value="1"/>
</dbReference>